<dbReference type="EC" id="2.7.13.3" evidence="3"/>
<dbReference type="GO" id="GO:0005886">
    <property type="term" value="C:plasma membrane"/>
    <property type="evidence" value="ECO:0007669"/>
    <property type="project" value="UniProtKB-SubCell"/>
</dbReference>
<dbReference type="InterPro" id="IPR003660">
    <property type="entry name" value="HAMP_dom"/>
</dbReference>
<reference evidence="14" key="1">
    <citation type="submission" date="2016-10" db="EMBL/GenBank/DDBJ databases">
        <authorList>
            <person name="Wegmann U."/>
        </authorList>
    </citation>
    <scope>NUCLEOTIDE SEQUENCE [LARGE SCALE GENOMIC DNA]</scope>
</reference>
<dbReference type="Pfam" id="PF02518">
    <property type="entry name" value="HATPase_c"/>
    <property type="match status" value="1"/>
</dbReference>
<dbReference type="PRINTS" id="PR00344">
    <property type="entry name" value="BCTRLSENSOR"/>
</dbReference>
<dbReference type="Gene3D" id="1.10.287.130">
    <property type="match status" value="1"/>
</dbReference>
<protein>
    <recommendedName>
        <fullName evidence="3">histidine kinase</fullName>
        <ecNumber evidence="3">2.7.13.3</ecNumber>
    </recommendedName>
</protein>
<keyword evidence="14" id="KW-1185">Reference proteome</keyword>
<keyword evidence="6" id="KW-0808">Transferase</keyword>
<dbReference type="CDD" id="cd06225">
    <property type="entry name" value="HAMP"/>
    <property type="match status" value="1"/>
</dbReference>
<dbReference type="InterPro" id="IPR003594">
    <property type="entry name" value="HATPase_dom"/>
</dbReference>
<dbReference type="InterPro" id="IPR036097">
    <property type="entry name" value="HisK_dim/P_sf"/>
</dbReference>
<keyword evidence="10" id="KW-0812">Transmembrane</keyword>
<comment type="catalytic activity">
    <reaction evidence="1">
        <text>ATP + protein L-histidine = ADP + protein N-phospho-L-histidine.</text>
        <dbReference type="EC" id="2.7.13.3"/>
    </reaction>
</comment>
<sequence length="474" mass="52743">MPAFLARLLRSLTPTTLSAQLAGMLIGGILLLHGVATVTVQRVEERQAARSALLEQANSLALSLQLLHSEPFEYKRSLLERLERLDVVHLSLGDAPNPARQAQDERALYLRDRLRKNLNSIETDLDTREMLTEVQRVHVADSMNPTLRRHVPWTHVYESRVSVRLDDGKWLCVVISSDAYDFSPSQASLAMLLLEAGLLILLILVVVHRMVRPLRVLSGKAESFGRNLYTAPLPEDGPTEVREAARAFNKMQERIRAGVGQHERILAAVAHDLRTPLTRIRLRVEGMDPASPLRAKLLGDIDILGGIMANSAELTRGSARDEAAVRMDMNALLDSLVSDRQDMGQDVMLEGHCRQPWTVRPNSLRRCLSNLLDNALRYSARVRIRLLEKADVLQIDVLDDGPGIPPEMLEQVFEPFFRLDEARSPHTGGSGLGLSIARSMACRNGGELSLHNRPEGGLCARLCLYRSAMEAESL</sequence>
<dbReference type="PROSITE" id="PS50885">
    <property type="entry name" value="HAMP"/>
    <property type="match status" value="1"/>
</dbReference>
<dbReference type="Pfam" id="PF00672">
    <property type="entry name" value="HAMP"/>
    <property type="match status" value="1"/>
</dbReference>
<keyword evidence="10" id="KW-1133">Transmembrane helix</keyword>
<evidence type="ECO:0000256" key="10">
    <source>
        <dbReference type="SAM" id="Phobius"/>
    </source>
</evidence>
<dbReference type="GO" id="GO:0005524">
    <property type="term" value="F:ATP binding"/>
    <property type="evidence" value="ECO:0007669"/>
    <property type="project" value="UniProtKB-KW"/>
</dbReference>
<dbReference type="KEGG" id="dpg:DESPIGER_1817"/>
<feature type="domain" description="Histidine kinase" evidence="11">
    <location>
        <begin position="268"/>
        <end position="468"/>
    </location>
</feature>
<dbReference type="InterPro" id="IPR004358">
    <property type="entry name" value="Sig_transdc_His_kin-like_C"/>
</dbReference>
<accession>A0A1K1LG04</accession>
<keyword evidence="9" id="KW-0067">ATP-binding</keyword>
<dbReference type="SUPFAM" id="SSF55874">
    <property type="entry name" value="ATPase domain of HSP90 chaperone/DNA topoisomerase II/histidine kinase"/>
    <property type="match status" value="1"/>
</dbReference>
<dbReference type="InterPro" id="IPR036890">
    <property type="entry name" value="HATPase_C_sf"/>
</dbReference>
<dbReference type="CDD" id="cd00082">
    <property type="entry name" value="HisKA"/>
    <property type="match status" value="1"/>
</dbReference>
<feature type="transmembrane region" description="Helical" evidence="10">
    <location>
        <begin position="189"/>
        <end position="211"/>
    </location>
</feature>
<dbReference type="PANTHER" id="PTHR44936:SF10">
    <property type="entry name" value="SENSOR PROTEIN RSTB"/>
    <property type="match status" value="1"/>
</dbReference>
<feature type="transmembrane region" description="Helical" evidence="10">
    <location>
        <begin position="20"/>
        <end position="40"/>
    </location>
</feature>
<keyword evidence="8 13" id="KW-0418">Kinase</keyword>
<name>A0A1K1LG04_9BACT</name>
<dbReference type="InterPro" id="IPR050980">
    <property type="entry name" value="2C_sensor_his_kinase"/>
</dbReference>
<dbReference type="InterPro" id="IPR003661">
    <property type="entry name" value="HisK_dim/P_dom"/>
</dbReference>
<keyword evidence="5" id="KW-0597">Phosphoprotein</keyword>
<organism evidence="13 14">
    <name type="scientific">Desulfovibrio piger</name>
    <dbReference type="NCBI Taxonomy" id="901"/>
    <lineage>
        <taxon>Bacteria</taxon>
        <taxon>Pseudomonadati</taxon>
        <taxon>Thermodesulfobacteriota</taxon>
        <taxon>Desulfovibrionia</taxon>
        <taxon>Desulfovibrionales</taxon>
        <taxon>Desulfovibrionaceae</taxon>
        <taxon>Desulfovibrio</taxon>
    </lineage>
</organism>
<keyword evidence="7" id="KW-0547">Nucleotide-binding</keyword>
<feature type="domain" description="HAMP" evidence="12">
    <location>
        <begin position="208"/>
        <end position="260"/>
    </location>
</feature>
<keyword evidence="10" id="KW-0472">Membrane</keyword>
<dbReference type="Proteomes" id="UP000186323">
    <property type="component" value="Chromosome I"/>
</dbReference>
<evidence type="ECO:0000256" key="2">
    <source>
        <dbReference type="ARBA" id="ARBA00004651"/>
    </source>
</evidence>
<evidence type="ECO:0000313" key="13">
    <source>
        <dbReference type="EMBL" id="SFV73647.1"/>
    </source>
</evidence>
<evidence type="ECO:0000256" key="8">
    <source>
        <dbReference type="ARBA" id="ARBA00022777"/>
    </source>
</evidence>
<dbReference type="SMART" id="SM00304">
    <property type="entry name" value="HAMP"/>
    <property type="match status" value="1"/>
</dbReference>
<evidence type="ECO:0000256" key="6">
    <source>
        <dbReference type="ARBA" id="ARBA00022679"/>
    </source>
</evidence>
<keyword evidence="4" id="KW-1003">Cell membrane</keyword>
<dbReference type="CDD" id="cd00075">
    <property type="entry name" value="HATPase"/>
    <property type="match status" value="1"/>
</dbReference>
<evidence type="ECO:0000259" key="11">
    <source>
        <dbReference type="PROSITE" id="PS50109"/>
    </source>
</evidence>
<dbReference type="PROSITE" id="PS50109">
    <property type="entry name" value="HIS_KIN"/>
    <property type="match status" value="1"/>
</dbReference>
<dbReference type="PANTHER" id="PTHR44936">
    <property type="entry name" value="SENSOR PROTEIN CREC"/>
    <property type="match status" value="1"/>
</dbReference>
<evidence type="ECO:0000313" key="14">
    <source>
        <dbReference type="Proteomes" id="UP000186323"/>
    </source>
</evidence>
<evidence type="ECO:0000256" key="1">
    <source>
        <dbReference type="ARBA" id="ARBA00000085"/>
    </source>
</evidence>
<comment type="subcellular location">
    <subcellularLocation>
        <location evidence="2">Cell membrane</location>
        <topology evidence="2">Multi-pass membrane protein</topology>
    </subcellularLocation>
</comment>
<dbReference type="EMBL" id="LT630450">
    <property type="protein sequence ID" value="SFV73647.1"/>
    <property type="molecule type" value="Genomic_DNA"/>
</dbReference>
<evidence type="ECO:0000256" key="9">
    <source>
        <dbReference type="ARBA" id="ARBA00022840"/>
    </source>
</evidence>
<dbReference type="InterPro" id="IPR005467">
    <property type="entry name" value="His_kinase_dom"/>
</dbReference>
<evidence type="ECO:0000256" key="4">
    <source>
        <dbReference type="ARBA" id="ARBA00022475"/>
    </source>
</evidence>
<dbReference type="RefSeq" id="WP_072335678.1">
    <property type="nucleotide sequence ID" value="NZ_DBGALU010000013.1"/>
</dbReference>
<evidence type="ECO:0000256" key="3">
    <source>
        <dbReference type="ARBA" id="ARBA00012438"/>
    </source>
</evidence>
<dbReference type="GO" id="GO:0000155">
    <property type="term" value="F:phosphorelay sensor kinase activity"/>
    <property type="evidence" value="ECO:0007669"/>
    <property type="project" value="InterPro"/>
</dbReference>
<dbReference type="Gene3D" id="3.30.565.10">
    <property type="entry name" value="Histidine kinase-like ATPase, C-terminal domain"/>
    <property type="match status" value="1"/>
</dbReference>
<gene>
    <name evidence="13" type="ORF">DESPIGER_1817</name>
</gene>
<evidence type="ECO:0000259" key="12">
    <source>
        <dbReference type="PROSITE" id="PS50885"/>
    </source>
</evidence>
<dbReference type="SMART" id="SM00387">
    <property type="entry name" value="HATPase_c"/>
    <property type="match status" value="1"/>
</dbReference>
<proteinExistence type="predicted"/>
<dbReference type="AlphaFoldDB" id="A0A1K1LG04"/>
<evidence type="ECO:0000256" key="7">
    <source>
        <dbReference type="ARBA" id="ARBA00022741"/>
    </source>
</evidence>
<evidence type="ECO:0000256" key="5">
    <source>
        <dbReference type="ARBA" id="ARBA00022553"/>
    </source>
</evidence>
<dbReference type="SUPFAM" id="SSF47384">
    <property type="entry name" value="Homodimeric domain of signal transducing histidine kinase"/>
    <property type="match status" value="1"/>
</dbReference>